<comment type="catalytic activity">
    <reaction evidence="10">
        <text>(sulfur carrier)-H + L-cysteine = (sulfur carrier)-SH + L-alanine</text>
        <dbReference type="Rhea" id="RHEA:43892"/>
        <dbReference type="Rhea" id="RHEA-COMP:14737"/>
        <dbReference type="Rhea" id="RHEA-COMP:14739"/>
        <dbReference type="ChEBI" id="CHEBI:29917"/>
        <dbReference type="ChEBI" id="CHEBI:35235"/>
        <dbReference type="ChEBI" id="CHEBI:57972"/>
        <dbReference type="ChEBI" id="CHEBI:64428"/>
        <dbReference type="EC" id="2.8.1.7"/>
    </reaction>
</comment>
<reference evidence="13 14" key="1">
    <citation type="submission" date="2020-08" db="EMBL/GenBank/DDBJ databases">
        <title>Acidobacteriota in marine sediments use diverse sulfur dissimilation pathways.</title>
        <authorList>
            <person name="Wasmund K."/>
        </authorList>
    </citation>
    <scope>NUCLEOTIDE SEQUENCE [LARGE SCALE GENOMIC DNA]</scope>
    <source>
        <strain evidence="13">MAG AM3-A</strain>
    </source>
</reference>
<evidence type="ECO:0000256" key="5">
    <source>
        <dbReference type="ARBA" id="ARBA00022679"/>
    </source>
</evidence>
<comment type="cofactor">
    <cofactor evidence="1 11">
        <name>pyridoxal 5'-phosphate</name>
        <dbReference type="ChEBI" id="CHEBI:597326"/>
    </cofactor>
</comment>
<dbReference type="EC" id="2.8.1.7" evidence="4"/>
<dbReference type="EMBL" id="JACXWA010000036">
    <property type="protein sequence ID" value="MBD3870158.1"/>
    <property type="molecule type" value="Genomic_DNA"/>
</dbReference>
<dbReference type="GO" id="GO:0031071">
    <property type="term" value="F:cysteine desulfurase activity"/>
    <property type="evidence" value="ECO:0007669"/>
    <property type="project" value="UniProtKB-EC"/>
</dbReference>
<evidence type="ECO:0000256" key="8">
    <source>
        <dbReference type="ARBA" id="ARBA00023004"/>
    </source>
</evidence>
<comment type="caution">
    <text evidence="13">The sequence shown here is derived from an EMBL/GenBank/DDBJ whole genome shotgun (WGS) entry which is preliminary data.</text>
</comment>
<dbReference type="Gene3D" id="3.40.640.10">
    <property type="entry name" value="Type I PLP-dependent aspartate aminotransferase-like (Major domain)"/>
    <property type="match status" value="1"/>
</dbReference>
<evidence type="ECO:0000259" key="12">
    <source>
        <dbReference type="Pfam" id="PF00266"/>
    </source>
</evidence>
<evidence type="ECO:0000256" key="7">
    <source>
        <dbReference type="ARBA" id="ARBA00022898"/>
    </source>
</evidence>
<evidence type="ECO:0000313" key="13">
    <source>
        <dbReference type="EMBL" id="MBD3870158.1"/>
    </source>
</evidence>
<dbReference type="Gene3D" id="3.90.1150.10">
    <property type="entry name" value="Aspartate Aminotransferase, domain 1"/>
    <property type="match status" value="1"/>
</dbReference>
<accession>A0A8J6XYI0</accession>
<evidence type="ECO:0000256" key="4">
    <source>
        <dbReference type="ARBA" id="ARBA00012239"/>
    </source>
</evidence>
<evidence type="ECO:0000256" key="10">
    <source>
        <dbReference type="ARBA" id="ARBA00050776"/>
    </source>
</evidence>
<dbReference type="PIRSF" id="PIRSF005572">
    <property type="entry name" value="NifS"/>
    <property type="match status" value="1"/>
</dbReference>
<dbReference type="InterPro" id="IPR000192">
    <property type="entry name" value="Aminotrans_V_dom"/>
</dbReference>
<dbReference type="InterPro" id="IPR015421">
    <property type="entry name" value="PyrdxlP-dep_Trfase_major"/>
</dbReference>
<keyword evidence="9" id="KW-0411">Iron-sulfur</keyword>
<dbReference type="PANTHER" id="PTHR11601">
    <property type="entry name" value="CYSTEINE DESULFURYLASE FAMILY MEMBER"/>
    <property type="match status" value="1"/>
</dbReference>
<comment type="similarity">
    <text evidence="3">Belongs to the class-V pyridoxal-phosphate-dependent aminotransferase family. NifS/IscS subfamily.</text>
</comment>
<evidence type="ECO:0000256" key="9">
    <source>
        <dbReference type="ARBA" id="ARBA00023014"/>
    </source>
</evidence>
<dbReference type="GO" id="GO:0051536">
    <property type="term" value="F:iron-sulfur cluster binding"/>
    <property type="evidence" value="ECO:0007669"/>
    <property type="project" value="UniProtKB-KW"/>
</dbReference>
<dbReference type="Pfam" id="PF00266">
    <property type="entry name" value="Aminotran_5"/>
    <property type="match status" value="1"/>
</dbReference>
<keyword evidence="7" id="KW-0663">Pyridoxal phosphate</keyword>
<dbReference type="GO" id="GO:0046872">
    <property type="term" value="F:metal ion binding"/>
    <property type="evidence" value="ECO:0007669"/>
    <property type="project" value="UniProtKB-KW"/>
</dbReference>
<dbReference type="InterPro" id="IPR015422">
    <property type="entry name" value="PyrdxlP-dep_Trfase_small"/>
</dbReference>
<name>A0A8J6XYI0_9BACT</name>
<evidence type="ECO:0000313" key="14">
    <source>
        <dbReference type="Proteomes" id="UP000598633"/>
    </source>
</evidence>
<proteinExistence type="inferred from homology"/>
<protein>
    <recommendedName>
        <fullName evidence="4">cysteine desulfurase</fullName>
        <ecNumber evidence="4">2.8.1.7</ecNumber>
    </recommendedName>
</protein>
<sequence>MAKTSDVIYLDYNASTPCDPRVVEAMQPFFGLIFANPSSRNHRPGREAFSALEDARSTVARLLGARSATEVVFTSGATEANNLALIGAAKTCADRRRHLVTQTTEHPSVLEVLRALQRDGWTLTEVGVDRVGRVRLDKLEVALRDDTALVSLMLANNETGTVQPVREAAELAHARGALIHCDAAQGIAKIDVNMTDLGVDFLSLSGHKLYAPNGVGALYVRRSSPPLRLAPHIHGGGHEGGVRSGTPNLPGAVALARALEIADAELGEESLRIAALRDKLEKTIVEKVDDCTVNGSPEHRLPNTSNISFPGIEGNALLASLPDLAVSSGSACTSSHPEASPVLLAMGVRPELAKASLRLSLGRFSTDDEVENAAARIPEEVLRLRNLKRKPAR</sequence>
<comment type="function">
    <text evidence="2">Catalyzes the removal of elemental sulfur atoms from cysteine to produce alanine. Seems to participate in the biosynthesis of the nitrogenase metalloclusters by providing the inorganic sulfur required for the Fe-S core formation.</text>
</comment>
<dbReference type="InterPro" id="IPR020578">
    <property type="entry name" value="Aminotrans_V_PyrdxlP_BS"/>
</dbReference>
<evidence type="ECO:0000256" key="6">
    <source>
        <dbReference type="ARBA" id="ARBA00022723"/>
    </source>
</evidence>
<dbReference type="FunFam" id="3.40.640.10:FF:000084">
    <property type="entry name" value="IscS-like cysteine desulfurase"/>
    <property type="match status" value="1"/>
</dbReference>
<dbReference type="PROSITE" id="PS00595">
    <property type="entry name" value="AA_TRANSFER_CLASS_5"/>
    <property type="match status" value="1"/>
</dbReference>
<dbReference type="Proteomes" id="UP000598633">
    <property type="component" value="Unassembled WGS sequence"/>
</dbReference>
<keyword evidence="6" id="KW-0479">Metal-binding</keyword>
<feature type="domain" description="Aminotransferase class V" evidence="12">
    <location>
        <begin position="8"/>
        <end position="372"/>
    </location>
</feature>
<evidence type="ECO:0000256" key="3">
    <source>
        <dbReference type="ARBA" id="ARBA00006490"/>
    </source>
</evidence>
<evidence type="ECO:0000256" key="11">
    <source>
        <dbReference type="RuleBase" id="RU004504"/>
    </source>
</evidence>
<organism evidence="13 14">
    <name type="scientific">Candidatus Sulfomarinibacter kjeldsenii</name>
    <dbReference type="NCBI Taxonomy" id="2885994"/>
    <lineage>
        <taxon>Bacteria</taxon>
        <taxon>Pseudomonadati</taxon>
        <taxon>Acidobacteriota</taxon>
        <taxon>Thermoanaerobaculia</taxon>
        <taxon>Thermoanaerobaculales</taxon>
        <taxon>Candidatus Sulfomarinibacteraceae</taxon>
        <taxon>Candidatus Sulfomarinibacter</taxon>
    </lineage>
</organism>
<dbReference type="InterPro" id="IPR015424">
    <property type="entry name" value="PyrdxlP-dep_Trfase"/>
</dbReference>
<dbReference type="AlphaFoldDB" id="A0A8J6XYI0"/>
<evidence type="ECO:0000256" key="1">
    <source>
        <dbReference type="ARBA" id="ARBA00001933"/>
    </source>
</evidence>
<gene>
    <name evidence="13" type="ORF">IFJ97_02215</name>
</gene>
<keyword evidence="5" id="KW-0808">Transferase</keyword>
<evidence type="ECO:0000256" key="2">
    <source>
        <dbReference type="ARBA" id="ARBA00003120"/>
    </source>
</evidence>
<dbReference type="InterPro" id="IPR016454">
    <property type="entry name" value="Cysteine_dSase"/>
</dbReference>
<dbReference type="SUPFAM" id="SSF53383">
    <property type="entry name" value="PLP-dependent transferases"/>
    <property type="match status" value="1"/>
</dbReference>
<dbReference type="PANTHER" id="PTHR11601:SF34">
    <property type="entry name" value="CYSTEINE DESULFURASE"/>
    <property type="match status" value="1"/>
</dbReference>
<keyword evidence="8" id="KW-0408">Iron</keyword>